<dbReference type="InterPro" id="IPR009006">
    <property type="entry name" value="Ala_racemase/Decarboxylase_C"/>
</dbReference>
<dbReference type="InterPro" id="IPR022644">
    <property type="entry name" value="De-COase2_N"/>
</dbReference>
<feature type="domain" description="Orn/DAP/Arg decarboxylase 2 N-terminal" evidence="5">
    <location>
        <begin position="32"/>
        <end position="274"/>
    </location>
</feature>
<name>A0ABZ2NKC4_9BACI</name>
<dbReference type="PRINTS" id="PR01179">
    <property type="entry name" value="ODADCRBXLASE"/>
</dbReference>
<dbReference type="PANTHER" id="PTHR43727:SF2">
    <property type="entry name" value="GROUP IV DECARBOXYLASE"/>
    <property type="match status" value="1"/>
</dbReference>
<evidence type="ECO:0000256" key="2">
    <source>
        <dbReference type="ARBA" id="ARBA00022898"/>
    </source>
</evidence>
<sequence length="394" mass="44634">MSSAEQIKTEILKMKSARHPFCAYIYDIKGLEEHALSLAASLPEQVSLYYAMKANPDPVLIHAIQRHVKGFEAASLGELDKLTAFPDHQKVISGPAKTDEFLKAAIARDIRMIHAESLWEVERIHLIAQLLGKKVRIALRINLEAAIGKARLTMAGKPTQFGIDETRLPEIMEMIKQLPFVEITGFHFHSVSNNLDASAHLAFVSQCLMKAKEWEAQYHLDLNYVNFGGGIGIHYEKQDEPFHWAAFSQGIHELMTHAPSNWELVFELGRYLAAPFGYYAAEVMDVKENHGQAYVTVRGGSHHLRLPAAWKMSHPFEVIAVEEWEYPLSRPELREKEVWIAGELCTPNDVLVRGEFCTNIRVGDIVLFHFAGAYAWTISHHDFLSHGKPQMIYI</sequence>
<dbReference type="SUPFAM" id="SSF51419">
    <property type="entry name" value="PLP-binding barrel"/>
    <property type="match status" value="1"/>
</dbReference>
<accession>A0ABZ2NKC4</accession>
<dbReference type="InterPro" id="IPR000183">
    <property type="entry name" value="Orn/DAP/Arg_de-COase"/>
</dbReference>
<protein>
    <submittedName>
        <fullName evidence="6">Type III PLP-dependent enzyme</fullName>
    </submittedName>
</protein>
<evidence type="ECO:0000259" key="5">
    <source>
        <dbReference type="Pfam" id="PF02784"/>
    </source>
</evidence>
<dbReference type="Proteomes" id="UP001377337">
    <property type="component" value="Chromosome"/>
</dbReference>
<evidence type="ECO:0000259" key="4">
    <source>
        <dbReference type="Pfam" id="PF00278"/>
    </source>
</evidence>
<keyword evidence="2" id="KW-0663">Pyridoxal phosphate</keyword>
<feature type="domain" description="Orn/DAP/Arg decarboxylase 2 C-terminal" evidence="4">
    <location>
        <begin position="25"/>
        <end position="372"/>
    </location>
</feature>
<dbReference type="SUPFAM" id="SSF50621">
    <property type="entry name" value="Alanine racemase C-terminal domain-like"/>
    <property type="match status" value="1"/>
</dbReference>
<reference evidence="6 7" key="1">
    <citation type="submission" date="2024-02" db="EMBL/GenBank/DDBJ databases">
        <title>Seven novel Bacillus-like species.</title>
        <authorList>
            <person name="Liu G."/>
        </authorList>
    </citation>
    <scope>NUCLEOTIDE SEQUENCE [LARGE SCALE GENOMIC DNA]</scope>
    <source>
        <strain evidence="6 7">FJAT-52054</strain>
    </source>
</reference>
<comment type="similarity">
    <text evidence="3">Belongs to the Orn/Lys/Arg decarboxylase class-II family.</text>
</comment>
<dbReference type="EMBL" id="CP147407">
    <property type="protein sequence ID" value="WXB97954.1"/>
    <property type="molecule type" value="Genomic_DNA"/>
</dbReference>
<evidence type="ECO:0000313" key="7">
    <source>
        <dbReference type="Proteomes" id="UP001377337"/>
    </source>
</evidence>
<dbReference type="Gene3D" id="3.20.20.10">
    <property type="entry name" value="Alanine racemase"/>
    <property type="match status" value="1"/>
</dbReference>
<dbReference type="Pfam" id="PF00278">
    <property type="entry name" value="Orn_DAP_Arg_deC"/>
    <property type="match status" value="1"/>
</dbReference>
<evidence type="ECO:0000256" key="1">
    <source>
        <dbReference type="ARBA" id="ARBA00001933"/>
    </source>
</evidence>
<dbReference type="InterPro" id="IPR022643">
    <property type="entry name" value="De-COase2_C"/>
</dbReference>
<dbReference type="Pfam" id="PF02784">
    <property type="entry name" value="Orn_Arg_deC_N"/>
    <property type="match status" value="1"/>
</dbReference>
<evidence type="ECO:0000256" key="3">
    <source>
        <dbReference type="RuleBase" id="RU003737"/>
    </source>
</evidence>
<organism evidence="6 7">
    <name type="scientific">Metabacillus sediminis</name>
    <dbReference type="NCBI Taxonomy" id="3117746"/>
    <lineage>
        <taxon>Bacteria</taxon>
        <taxon>Bacillati</taxon>
        <taxon>Bacillota</taxon>
        <taxon>Bacilli</taxon>
        <taxon>Bacillales</taxon>
        <taxon>Bacillaceae</taxon>
        <taxon>Metabacillus</taxon>
    </lineage>
</organism>
<comment type="cofactor">
    <cofactor evidence="1">
        <name>pyridoxal 5'-phosphate</name>
        <dbReference type="ChEBI" id="CHEBI:597326"/>
    </cofactor>
</comment>
<evidence type="ECO:0000313" key="6">
    <source>
        <dbReference type="EMBL" id="WXB97954.1"/>
    </source>
</evidence>
<proteinExistence type="inferred from homology"/>
<gene>
    <name evidence="6" type="ORF">WCV65_05610</name>
</gene>
<dbReference type="Gene3D" id="2.40.37.10">
    <property type="entry name" value="Lyase, Ornithine Decarboxylase, Chain A, domain 1"/>
    <property type="match status" value="1"/>
</dbReference>
<dbReference type="PANTHER" id="PTHR43727">
    <property type="entry name" value="DIAMINOPIMELATE DECARBOXYLASE"/>
    <property type="match status" value="1"/>
</dbReference>
<dbReference type="RefSeq" id="WP_338780714.1">
    <property type="nucleotide sequence ID" value="NZ_CP147407.1"/>
</dbReference>
<dbReference type="CDD" id="cd06843">
    <property type="entry name" value="PLPDE_III_PvsE_like"/>
    <property type="match status" value="1"/>
</dbReference>
<dbReference type="InterPro" id="IPR029066">
    <property type="entry name" value="PLP-binding_barrel"/>
</dbReference>
<keyword evidence="7" id="KW-1185">Reference proteome</keyword>